<dbReference type="Gene3D" id="3.30.420.40">
    <property type="match status" value="1"/>
</dbReference>
<keyword evidence="2" id="KW-0378">Hydrolase</keyword>
<dbReference type="CDD" id="cd24003">
    <property type="entry name" value="ASKHA_NBD_GDA1_CD39_NTPase"/>
    <property type="match status" value="1"/>
</dbReference>
<dbReference type="Proteomes" id="UP001152797">
    <property type="component" value="Unassembled WGS sequence"/>
</dbReference>
<evidence type="ECO:0000256" key="4">
    <source>
        <dbReference type="PIRSR" id="PIRSR600407-2"/>
    </source>
</evidence>
<evidence type="ECO:0000313" key="8">
    <source>
        <dbReference type="Proteomes" id="UP001152797"/>
    </source>
</evidence>
<proteinExistence type="inferred from homology"/>
<comment type="similarity">
    <text evidence="1">Belongs to the GDA1/CD39 NTPase family.</text>
</comment>
<keyword evidence="8" id="KW-1185">Reference proteome</keyword>
<evidence type="ECO:0000256" key="1">
    <source>
        <dbReference type="ARBA" id="ARBA00009283"/>
    </source>
</evidence>
<feature type="active site" description="Proton acceptor" evidence="3">
    <location>
        <position position="148"/>
    </location>
</feature>
<sequence>MLWCLMLEAQGHESMRLGSHSARVFNYEYRKLETRRFPLIVSPPLTLPTEIATAANKPGLSSFVHQTEGIPRKLDELLRHAADALLLHNPDVELKQVPLYLGATAGLRELHDRDRDEVMAATREHLRKQSVFAVTRDEQVRVLSGEEEGAFGWLALNQLQAEISPDPHTTFGALDFGGASMQIAFVPHETSILAGIFPMHFGGSVQGPIHLYSHSFNGFGKVVAFQRATRVLLSGQGQKKPQEVKHPCMPTGLTWHVDFNDFGVSINKSNPERAEGPLKLVGTGDFDGCYALTTPLFDKDTWWRQVNVAVKRH</sequence>
<gene>
    <name evidence="5" type="ORF">C1SCF055_LOCUS43416</name>
</gene>
<evidence type="ECO:0000256" key="3">
    <source>
        <dbReference type="PIRSR" id="PIRSR600407-1"/>
    </source>
</evidence>
<reference evidence="6" key="2">
    <citation type="submission" date="2024-04" db="EMBL/GenBank/DDBJ databases">
        <authorList>
            <person name="Chen Y."/>
            <person name="Shah S."/>
            <person name="Dougan E. K."/>
            <person name="Thang M."/>
            <person name="Chan C."/>
        </authorList>
    </citation>
    <scope>NUCLEOTIDE SEQUENCE [LARGE SCALE GENOMIC DNA]</scope>
</reference>
<dbReference type="Gene3D" id="3.30.420.150">
    <property type="entry name" value="Exopolyphosphatase. Domain 2"/>
    <property type="match status" value="1"/>
</dbReference>
<dbReference type="EMBL" id="CAMXCT030006719">
    <property type="protein sequence ID" value="CAL4806195.1"/>
    <property type="molecule type" value="Genomic_DNA"/>
</dbReference>
<dbReference type="GO" id="GO:0017110">
    <property type="term" value="F:nucleoside diphosphate phosphatase activity"/>
    <property type="evidence" value="ECO:0007669"/>
    <property type="project" value="TreeGrafter"/>
</dbReference>
<dbReference type="AlphaFoldDB" id="A0A9P1GQ70"/>
<dbReference type="GO" id="GO:0009134">
    <property type="term" value="P:nucleoside diphosphate catabolic process"/>
    <property type="evidence" value="ECO:0007669"/>
    <property type="project" value="TreeGrafter"/>
</dbReference>
<evidence type="ECO:0000256" key="2">
    <source>
        <dbReference type="ARBA" id="ARBA00022801"/>
    </source>
</evidence>
<name>A0A9P1GQ70_9DINO</name>
<keyword evidence="4" id="KW-0067">ATP-binding</keyword>
<dbReference type="EMBL" id="CAMXCT010006719">
    <property type="protein sequence ID" value="CAI4018883.1"/>
    <property type="molecule type" value="Genomic_DNA"/>
</dbReference>
<reference evidence="5" key="1">
    <citation type="submission" date="2022-10" db="EMBL/GenBank/DDBJ databases">
        <authorList>
            <person name="Chen Y."/>
            <person name="Dougan E. K."/>
            <person name="Chan C."/>
            <person name="Rhodes N."/>
            <person name="Thang M."/>
        </authorList>
    </citation>
    <scope>NUCLEOTIDE SEQUENCE</scope>
</reference>
<evidence type="ECO:0000313" key="5">
    <source>
        <dbReference type="EMBL" id="CAI4018883.1"/>
    </source>
</evidence>
<dbReference type="GO" id="GO:0016020">
    <property type="term" value="C:membrane"/>
    <property type="evidence" value="ECO:0007669"/>
    <property type="project" value="TreeGrafter"/>
</dbReference>
<organism evidence="5">
    <name type="scientific">Cladocopium goreaui</name>
    <dbReference type="NCBI Taxonomy" id="2562237"/>
    <lineage>
        <taxon>Eukaryota</taxon>
        <taxon>Sar</taxon>
        <taxon>Alveolata</taxon>
        <taxon>Dinophyceae</taxon>
        <taxon>Suessiales</taxon>
        <taxon>Symbiodiniaceae</taxon>
        <taxon>Cladocopium</taxon>
    </lineage>
</organism>
<comment type="caution">
    <text evidence="5">The sequence shown here is derived from an EMBL/GenBank/DDBJ whole genome shotgun (WGS) entry which is preliminary data.</text>
</comment>
<keyword evidence="4" id="KW-0547">Nucleotide-binding</keyword>
<dbReference type="PANTHER" id="PTHR11782:SF83">
    <property type="entry name" value="GUANOSINE-DIPHOSPHATASE"/>
    <property type="match status" value="1"/>
</dbReference>
<dbReference type="GO" id="GO:0005524">
    <property type="term" value="F:ATP binding"/>
    <property type="evidence" value="ECO:0007669"/>
    <property type="project" value="UniProtKB-KW"/>
</dbReference>
<accession>A0A9P1GQ70</accession>
<protein>
    <submittedName>
        <fullName evidence="7">Golgi apyrase (ATP-diphosphatase ) (ATP-diphosphohydrolase) (Adenosine diphosphatase) (ADPase) (Golgi nucleoside diphosphatase)</fullName>
    </submittedName>
</protein>
<dbReference type="OrthoDB" id="6372431at2759"/>
<dbReference type="EMBL" id="CAMXCT020006719">
    <property type="protein sequence ID" value="CAL1172258.1"/>
    <property type="molecule type" value="Genomic_DNA"/>
</dbReference>
<evidence type="ECO:0000313" key="7">
    <source>
        <dbReference type="EMBL" id="CAL4806195.1"/>
    </source>
</evidence>
<dbReference type="InterPro" id="IPR000407">
    <property type="entry name" value="GDA1_CD39_NTPase"/>
</dbReference>
<dbReference type="PANTHER" id="PTHR11782">
    <property type="entry name" value="ADENOSINE/GUANOSINE DIPHOSPHATASE"/>
    <property type="match status" value="1"/>
</dbReference>
<feature type="binding site" evidence="4">
    <location>
        <begin position="178"/>
        <end position="182"/>
    </location>
    <ligand>
        <name>ATP</name>
        <dbReference type="ChEBI" id="CHEBI:30616"/>
    </ligand>
</feature>
<evidence type="ECO:0000313" key="6">
    <source>
        <dbReference type="EMBL" id="CAL1172258.1"/>
    </source>
</evidence>
<dbReference type="Pfam" id="PF01150">
    <property type="entry name" value="GDA1_CD39"/>
    <property type="match status" value="1"/>
</dbReference>